<accession>A0A4D5RNE4</accession>
<dbReference type="GO" id="GO:0032259">
    <property type="term" value="P:methylation"/>
    <property type="evidence" value="ECO:0007669"/>
    <property type="project" value="UniProtKB-KW"/>
</dbReference>
<dbReference type="VEuPathDB" id="VectorBase:ISCW000153"/>
<dbReference type="OrthoDB" id="6476671at2759"/>
<dbReference type="VEuPathDB" id="VectorBase:ISCP_032051"/>
<dbReference type="Gene3D" id="3.40.50.150">
    <property type="entry name" value="Vaccinia Virus protein VP39"/>
    <property type="match status" value="1"/>
</dbReference>
<dbReference type="InterPro" id="IPR029063">
    <property type="entry name" value="SAM-dependent_MTases_sf"/>
</dbReference>
<dbReference type="EMBL" id="GHJT01004518">
    <property type="protein sequence ID" value="MOY38489.1"/>
    <property type="molecule type" value="Transcribed_RNA"/>
</dbReference>
<reference evidence="2" key="1">
    <citation type="submission" date="2019-04" db="EMBL/GenBank/DDBJ databases">
        <title>An insight into the mialome of Ixodes scapularis.</title>
        <authorList>
            <person name="Ribeiro J.M."/>
            <person name="Mather T.N."/>
            <person name="Karim S."/>
        </authorList>
    </citation>
    <scope>NUCLEOTIDE SEQUENCE</scope>
</reference>
<dbReference type="PANTHER" id="PTHR43464:SF23">
    <property type="entry name" value="JUVENILE HORMONE ACID O-METHYLTRANSFERASE"/>
    <property type="match status" value="1"/>
</dbReference>
<dbReference type="SUPFAM" id="SSF53335">
    <property type="entry name" value="S-adenosyl-L-methionine-dependent methyltransferases"/>
    <property type="match status" value="1"/>
</dbReference>
<keyword evidence="2" id="KW-0489">Methyltransferase</keyword>
<protein>
    <submittedName>
        <fullName evidence="2">Putative juvenile hormone acid methyltransferase</fullName>
    </submittedName>
</protein>
<dbReference type="PANTHER" id="PTHR43464">
    <property type="entry name" value="METHYLTRANSFERASE"/>
    <property type="match status" value="1"/>
</dbReference>
<dbReference type="AlphaFoldDB" id="A0A4D5RNE4"/>
<dbReference type="GO" id="GO:0008168">
    <property type="term" value="F:methyltransferase activity"/>
    <property type="evidence" value="ECO:0007669"/>
    <property type="project" value="UniProtKB-KW"/>
</dbReference>
<dbReference type="Pfam" id="PF08242">
    <property type="entry name" value="Methyltransf_12"/>
    <property type="match status" value="1"/>
</dbReference>
<dbReference type="CDD" id="cd02440">
    <property type="entry name" value="AdoMet_MTases"/>
    <property type="match status" value="1"/>
</dbReference>
<feature type="non-terminal residue" evidence="2">
    <location>
        <position position="282"/>
    </location>
</feature>
<organism evidence="2">
    <name type="scientific">Ixodes scapularis</name>
    <name type="common">Black-legged tick</name>
    <name type="synonym">Deer tick</name>
    <dbReference type="NCBI Taxonomy" id="6945"/>
    <lineage>
        <taxon>Eukaryota</taxon>
        <taxon>Metazoa</taxon>
        <taxon>Ecdysozoa</taxon>
        <taxon>Arthropoda</taxon>
        <taxon>Chelicerata</taxon>
        <taxon>Arachnida</taxon>
        <taxon>Acari</taxon>
        <taxon>Parasitiformes</taxon>
        <taxon>Ixodida</taxon>
        <taxon>Ixodoidea</taxon>
        <taxon>Ixodidae</taxon>
        <taxon>Ixodinae</taxon>
        <taxon>Ixodes</taxon>
    </lineage>
</organism>
<sequence length="282" mass="32463">MIETFDPELYERISETVRRNSIKALERTTFRIPSSRCHQILDIGCGIGDFTRDVLLHWNHPCRKIVGIDISQSMLNYAKRNYGHPDICYDVLDAGSSDVSAFLDKHGKFDRIYSFYCLHWIRDQKAVFHNIGTLLKDDGECLLVFCAQFVFYKVWLQMTKTEEPWKDIIGDPRDTFADTWCGEPPPSLSALERTVRSLVEDAGMSTIACEVYPTRSYFRNDDDLLALLLPLVTVKTGTTEEDKDRMKKVLSARLLDGCRRTPEGSSYALDLFFLHAQKRPKM</sequence>
<dbReference type="RefSeq" id="XP_002415347.3">
    <property type="nucleotide sequence ID" value="XM_002415302.4"/>
</dbReference>
<dbReference type="GeneID" id="8042186"/>
<evidence type="ECO:0000313" key="2">
    <source>
        <dbReference type="EMBL" id="MOY38489.1"/>
    </source>
</evidence>
<keyword evidence="2" id="KW-0808">Transferase</keyword>
<name>A0A4D5RNE4_IXOSC</name>
<proteinExistence type="predicted"/>
<feature type="domain" description="Methyltransferase type 12" evidence="1">
    <location>
        <begin position="41"/>
        <end position="140"/>
    </location>
</feature>
<dbReference type="InterPro" id="IPR013217">
    <property type="entry name" value="Methyltransf_12"/>
</dbReference>
<dbReference type="KEGG" id="isc:8042186"/>
<dbReference type="VEuPathDB" id="VectorBase:ISCI000153"/>
<evidence type="ECO:0000259" key="1">
    <source>
        <dbReference type="Pfam" id="PF08242"/>
    </source>
</evidence>